<reference evidence="1 2" key="1">
    <citation type="submission" date="2017-06" db="EMBL/GenBank/DDBJ databases">
        <title>Comparative genomic analysis of Ambrosia Fusariam Clade fungi.</title>
        <authorList>
            <person name="Stajich J.E."/>
            <person name="Carrillo J."/>
            <person name="Kijimoto T."/>
            <person name="Eskalen A."/>
            <person name="O'Donnell K."/>
            <person name="Kasson M."/>
        </authorList>
    </citation>
    <scope>NUCLEOTIDE SEQUENCE [LARGE SCALE GENOMIC DNA]</scope>
    <source>
        <strain evidence="1 2">NRRL62584</strain>
    </source>
</reference>
<sequence length="233" mass="25620">MVDQEIAPEAVSFPGSQAAERGALQDVSGGLLLQQTEVWIQVCTLDQLPRSGAFWLCLQSPPQVFAMLAVAVYTLGAVMAAVVEDWHVRACHVHWKLFQRSPYSTPKPLHDALGLDATSEPFYPQSFSSSPGKQWHHRVLKAILTATAAHTSADLDWVARQLPSRDASLTATDNLGIKDDHVLTLMEIGSLLSDDHARGNYAQLFVPALTKKKPTDDEKLRQSRIKALEQLCA</sequence>
<dbReference type="EMBL" id="NKCI01000274">
    <property type="protein sequence ID" value="RSL45046.1"/>
    <property type="molecule type" value="Genomic_DNA"/>
</dbReference>
<evidence type="ECO:0000313" key="2">
    <source>
        <dbReference type="Proteomes" id="UP000288168"/>
    </source>
</evidence>
<dbReference type="OrthoDB" id="4973940at2759"/>
<name>A0A428NW62_9HYPO</name>
<gene>
    <name evidence="1" type="ORF">CEP54_014437</name>
</gene>
<dbReference type="AlphaFoldDB" id="A0A428NW62"/>
<comment type="caution">
    <text evidence="1">The sequence shown here is derived from an EMBL/GenBank/DDBJ whole genome shotgun (WGS) entry which is preliminary data.</text>
</comment>
<protein>
    <submittedName>
        <fullName evidence="1">Uncharacterized protein</fullName>
    </submittedName>
</protein>
<organism evidence="1 2">
    <name type="scientific">Fusarium duplospermum</name>
    <dbReference type="NCBI Taxonomy" id="1325734"/>
    <lineage>
        <taxon>Eukaryota</taxon>
        <taxon>Fungi</taxon>
        <taxon>Dikarya</taxon>
        <taxon>Ascomycota</taxon>
        <taxon>Pezizomycotina</taxon>
        <taxon>Sordariomycetes</taxon>
        <taxon>Hypocreomycetidae</taxon>
        <taxon>Hypocreales</taxon>
        <taxon>Nectriaceae</taxon>
        <taxon>Fusarium</taxon>
        <taxon>Fusarium solani species complex</taxon>
    </lineage>
</organism>
<dbReference type="Proteomes" id="UP000288168">
    <property type="component" value="Unassembled WGS sequence"/>
</dbReference>
<proteinExistence type="predicted"/>
<keyword evidence="2" id="KW-1185">Reference proteome</keyword>
<accession>A0A428NW62</accession>
<evidence type="ECO:0000313" key="1">
    <source>
        <dbReference type="EMBL" id="RSL45046.1"/>
    </source>
</evidence>